<dbReference type="AlphaFoldDB" id="A0AAE0Y8Z5"/>
<proteinExistence type="predicted"/>
<evidence type="ECO:0000313" key="2">
    <source>
        <dbReference type="Proteomes" id="UP001283361"/>
    </source>
</evidence>
<sequence length="133" mass="15191">MTDPPVATTIMKARMLPKRISSGPMLNPLRKLLKTVFETKAENETRKSKTDRARKLILELSEKPILLKTNMFVRLVNTPSSDTEQQKIISLRSKIVSNMAMLMRGAICGQVLVLLLESIAKIRWYFIVHARIK</sequence>
<protein>
    <submittedName>
        <fullName evidence="1">Uncharacterized protein</fullName>
    </submittedName>
</protein>
<evidence type="ECO:0000313" key="1">
    <source>
        <dbReference type="EMBL" id="KAK3737096.1"/>
    </source>
</evidence>
<keyword evidence="2" id="KW-1185">Reference proteome</keyword>
<dbReference type="Proteomes" id="UP001283361">
    <property type="component" value="Unassembled WGS sequence"/>
</dbReference>
<comment type="caution">
    <text evidence="1">The sequence shown here is derived from an EMBL/GenBank/DDBJ whole genome shotgun (WGS) entry which is preliminary data.</text>
</comment>
<dbReference type="EMBL" id="JAWDGP010006665">
    <property type="protein sequence ID" value="KAK3737096.1"/>
    <property type="molecule type" value="Genomic_DNA"/>
</dbReference>
<gene>
    <name evidence="1" type="ORF">RRG08_016402</name>
</gene>
<name>A0AAE0Y8Z5_9GAST</name>
<accession>A0AAE0Y8Z5</accession>
<reference evidence="1" key="1">
    <citation type="journal article" date="2023" name="G3 (Bethesda)">
        <title>A reference genome for the long-term kleptoplast-retaining sea slug Elysia crispata morphotype clarki.</title>
        <authorList>
            <person name="Eastman K.E."/>
            <person name="Pendleton A.L."/>
            <person name="Shaikh M.A."/>
            <person name="Suttiyut T."/>
            <person name="Ogas R."/>
            <person name="Tomko P."/>
            <person name="Gavelis G."/>
            <person name="Widhalm J.R."/>
            <person name="Wisecaver J.H."/>
        </authorList>
    </citation>
    <scope>NUCLEOTIDE SEQUENCE</scope>
    <source>
        <strain evidence="1">ECLA1</strain>
    </source>
</reference>
<organism evidence="1 2">
    <name type="scientific">Elysia crispata</name>
    <name type="common">lettuce slug</name>
    <dbReference type="NCBI Taxonomy" id="231223"/>
    <lineage>
        <taxon>Eukaryota</taxon>
        <taxon>Metazoa</taxon>
        <taxon>Spiralia</taxon>
        <taxon>Lophotrochozoa</taxon>
        <taxon>Mollusca</taxon>
        <taxon>Gastropoda</taxon>
        <taxon>Heterobranchia</taxon>
        <taxon>Euthyneura</taxon>
        <taxon>Panpulmonata</taxon>
        <taxon>Sacoglossa</taxon>
        <taxon>Placobranchoidea</taxon>
        <taxon>Plakobranchidae</taxon>
        <taxon>Elysia</taxon>
    </lineage>
</organism>